<dbReference type="InterPro" id="IPR001356">
    <property type="entry name" value="HD"/>
</dbReference>
<evidence type="ECO:0000256" key="3">
    <source>
        <dbReference type="ARBA" id="ARBA00022737"/>
    </source>
</evidence>
<keyword evidence="3" id="KW-0677">Repeat</keyword>
<name>A0A0R3QAH0_9BILA</name>
<dbReference type="AlphaFoldDB" id="A0A0R3QAH0"/>
<keyword evidence="7 9" id="KW-0371">Homeobox</keyword>
<dbReference type="SUPFAM" id="SSF46689">
    <property type="entry name" value="Homeodomain-like"/>
    <property type="match status" value="2"/>
</dbReference>
<keyword evidence="4" id="KW-0863">Zinc-finger</keyword>
<evidence type="ECO:0000259" key="12">
    <source>
        <dbReference type="PROSITE" id="PS50071"/>
    </source>
</evidence>
<proteinExistence type="predicted"/>
<comment type="subcellular location">
    <subcellularLocation>
        <location evidence="1 9 10">Nucleus</location>
    </subcellularLocation>
</comment>
<evidence type="ECO:0000256" key="2">
    <source>
        <dbReference type="ARBA" id="ARBA00022723"/>
    </source>
</evidence>
<organism evidence="13">
    <name type="scientific">Brugia timori</name>
    <dbReference type="NCBI Taxonomy" id="42155"/>
    <lineage>
        <taxon>Eukaryota</taxon>
        <taxon>Metazoa</taxon>
        <taxon>Ecdysozoa</taxon>
        <taxon>Nematoda</taxon>
        <taxon>Chromadorea</taxon>
        <taxon>Rhabditida</taxon>
        <taxon>Spirurina</taxon>
        <taxon>Spiruromorpha</taxon>
        <taxon>Filarioidea</taxon>
        <taxon>Onchocercidae</taxon>
        <taxon>Brugia</taxon>
    </lineage>
</organism>
<evidence type="ECO:0000256" key="4">
    <source>
        <dbReference type="ARBA" id="ARBA00022771"/>
    </source>
</evidence>
<dbReference type="GO" id="GO:0005634">
    <property type="term" value="C:nucleus"/>
    <property type="evidence" value="ECO:0007669"/>
    <property type="project" value="UniProtKB-SubCell"/>
</dbReference>
<dbReference type="InterPro" id="IPR051968">
    <property type="entry name" value="ZnFinger_Homeobox_TR"/>
</dbReference>
<dbReference type="STRING" id="42155.A0A0R3QAH0"/>
<evidence type="ECO:0000313" key="13">
    <source>
        <dbReference type="WBParaSite" id="BTMF_0000333901-mRNA-1"/>
    </source>
</evidence>
<sequence>LHPFVYILFFYFVNFFLIFCSSAFPNASPAKRARTRITDDQLKILRQYFDINNSPSEQQIKEMSLKAQLPEKVIKHWFRNTLFKERQRDKDSPYNFNIPPQMSIDLDTYEKTGETKITTLKIEVFFEILNFIFNANNFILKVDCCKILYFQTEEESKPQLLQTSENPVNISGVGGVGNAISSKNFTFTKFFKDLPSANSVTGRRANRTRFTDYQLRTLQQFFDKQAYPKDDDLEVLSKKLQLSPRVIVVWFQNARQKARKIYENQPTSSNDDRFMKTPGSNFQCKRCQLVFQRYYELIQHQQKLCYKDDCVAQQKDNKVYLCLLFCYGLYFCYSLLVRVTLLSVT</sequence>
<keyword evidence="11" id="KW-1133">Transmembrane helix</keyword>
<dbReference type="PROSITE" id="PS50071">
    <property type="entry name" value="HOMEOBOX_2"/>
    <property type="match status" value="2"/>
</dbReference>
<evidence type="ECO:0000256" key="9">
    <source>
        <dbReference type="PROSITE-ProRule" id="PRU00108"/>
    </source>
</evidence>
<evidence type="ECO:0000256" key="11">
    <source>
        <dbReference type="SAM" id="Phobius"/>
    </source>
</evidence>
<protein>
    <submittedName>
        <fullName evidence="13">Homeobox domain-containing protein</fullName>
    </submittedName>
</protein>
<feature type="transmembrane region" description="Helical" evidence="11">
    <location>
        <begin position="6"/>
        <end position="27"/>
    </location>
</feature>
<evidence type="ECO:0000256" key="10">
    <source>
        <dbReference type="RuleBase" id="RU000682"/>
    </source>
</evidence>
<dbReference type="PANTHER" id="PTHR45891:SF3">
    <property type="entry name" value="ZINC FINGER PROTEIN 2"/>
    <property type="match status" value="1"/>
</dbReference>
<dbReference type="SMART" id="SM00389">
    <property type="entry name" value="HOX"/>
    <property type="match status" value="2"/>
</dbReference>
<accession>A0A0R3QAH0</accession>
<keyword evidence="5" id="KW-0862">Zinc</keyword>
<feature type="domain" description="Homeobox" evidence="12">
    <location>
        <begin position="201"/>
        <end position="261"/>
    </location>
</feature>
<feature type="transmembrane region" description="Helical" evidence="11">
    <location>
        <begin position="319"/>
        <end position="341"/>
    </location>
</feature>
<feature type="DNA-binding region" description="Homeobox" evidence="9">
    <location>
        <begin position="30"/>
        <end position="89"/>
    </location>
</feature>
<dbReference type="GO" id="GO:0008270">
    <property type="term" value="F:zinc ion binding"/>
    <property type="evidence" value="ECO:0007669"/>
    <property type="project" value="UniProtKB-KW"/>
</dbReference>
<keyword evidence="2" id="KW-0479">Metal-binding</keyword>
<evidence type="ECO:0000256" key="6">
    <source>
        <dbReference type="ARBA" id="ARBA00023125"/>
    </source>
</evidence>
<evidence type="ECO:0000256" key="1">
    <source>
        <dbReference type="ARBA" id="ARBA00004123"/>
    </source>
</evidence>
<dbReference type="PANTHER" id="PTHR45891">
    <property type="entry name" value="ZINC FINGER HOMEOBOX PROTEIN"/>
    <property type="match status" value="1"/>
</dbReference>
<keyword evidence="11" id="KW-0812">Transmembrane</keyword>
<dbReference type="PROSITE" id="PS00027">
    <property type="entry name" value="HOMEOBOX_1"/>
    <property type="match status" value="1"/>
</dbReference>
<keyword evidence="8 9" id="KW-0539">Nucleus</keyword>
<dbReference type="CDD" id="cd00086">
    <property type="entry name" value="homeodomain"/>
    <property type="match status" value="2"/>
</dbReference>
<keyword evidence="11" id="KW-0472">Membrane</keyword>
<feature type="DNA-binding region" description="Homeobox" evidence="9">
    <location>
        <begin position="203"/>
        <end position="262"/>
    </location>
</feature>
<dbReference type="GO" id="GO:0000978">
    <property type="term" value="F:RNA polymerase II cis-regulatory region sequence-specific DNA binding"/>
    <property type="evidence" value="ECO:0007669"/>
    <property type="project" value="TreeGrafter"/>
</dbReference>
<dbReference type="InterPro" id="IPR009057">
    <property type="entry name" value="Homeodomain-like_sf"/>
</dbReference>
<keyword evidence="6 9" id="KW-0238">DNA-binding</keyword>
<reference evidence="13" key="1">
    <citation type="submission" date="2017-02" db="UniProtKB">
        <authorList>
            <consortium name="WormBaseParasite"/>
        </authorList>
    </citation>
    <scope>IDENTIFICATION</scope>
</reference>
<dbReference type="GO" id="GO:0000981">
    <property type="term" value="F:DNA-binding transcription factor activity, RNA polymerase II-specific"/>
    <property type="evidence" value="ECO:0007669"/>
    <property type="project" value="InterPro"/>
</dbReference>
<dbReference type="Gene3D" id="1.10.10.60">
    <property type="entry name" value="Homeodomain-like"/>
    <property type="match status" value="2"/>
</dbReference>
<dbReference type="Pfam" id="PF00046">
    <property type="entry name" value="Homeodomain"/>
    <property type="match status" value="2"/>
</dbReference>
<dbReference type="InterPro" id="IPR017970">
    <property type="entry name" value="Homeobox_CS"/>
</dbReference>
<dbReference type="FunFam" id="1.10.10.60:FF:000064">
    <property type="entry name" value="Zinc finger homeobox protein 4"/>
    <property type="match status" value="1"/>
</dbReference>
<dbReference type="FunFam" id="1.10.10.60:FF:000080">
    <property type="entry name" value="Zinc finger homeobox protein 2"/>
    <property type="match status" value="1"/>
</dbReference>
<evidence type="ECO:0000256" key="5">
    <source>
        <dbReference type="ARBA" id="ARBA00022833"/>
    </source>
</evidence>
<dbReference type="WBParaSite" id="BTMF_0000333901-mRNA-1">
    <property type="protein sequence ID" value="BTMF_0000333901-mRNA-1"/>
    <property type="gene ID" value="BTMF_0000333901"/>
</dbReference>
<feature type="domain" description="Homeobox" evidence="12">
    <location>
        <begin position="28"/>
        <end position="88"/>
    </location>
</feature>
<evidence type="ECO:0000256" key="7">
    <source>
        <dbReference type="ARBA" id="ARBA00023155"/>
    </source>
</evidence>
<evidence type="ECO:0000256" key="8">
    <source>
        <dbReference type="ARBA" id="ARBA00023242"/>
    </source>
</evidence>